<dbReference type="InParanoid" id="A0A6J2YIL9"/>
<dbReference type="FunCoup" id="A0A6J2YIL9">
    <property type="interactions" value="1673"/>
</dbReference>
<dbReference type="InterPro" id="IPR038389">
    <property type="entry name" value="PSMG2_sf"/>
</dbReference>
<evidence type="ECO:0000313" key="5">
    <source>
        <dbReference type="RefSeq" id="XP_030762720.1"/>
    </source>
</evidence>
<evidence type="ECO:0000256" key="2">
    <source>
        <dbReference type="ARBA" id="ARBA00023186"/>
    </source>
</evidence>
<dbReference type="OrthoDB" id="10260712at2759"/>
<proteinExistence type="inferred from homology"/>
<dbReference type="Gene3D" id="3.40.50.10900">
    <property type="entry name" value="PAC-like subunit"/>
    <property type="match status" value="1"/>
</dbReference>
<evidence type="ECO:0000256" key="3">
    <source>
        <dbReference type="ARBA" id="ARBA00025745"/>
    </source>
</evidence>
<dbReference type="Proteomes" id="UP000504635">
    <property type="component" value="Unplaced"/>
</dbReference>
<dbReference type="GO" id="GO:0043248">
    <property type="term" value="P:proteasome assembly"/>
    <property type="evidence" value="ECO:0007669"/>
    <property type="project" value="TreeGrafter"/>
</dbReference>
<dbReference type="GO" id="GO:0000502">
    <property type="term" value="C:proteasome complex"/>
    <property type="evidence" value="ECO:0007669"/>
    <property type="project" value="UniProtKB-KW"/>
</dbReference>
<sequence>MSLINFETPIDLTGFTIIVPSITVGNVPQLTVDLLITTLKLKKAGILWHSALVSSVGSDPFNSKITTPSTAAELYYNSNIKVAVIQFRSTFNVQRLGSFITDLSNSFTALKIDRVILLASLFDYELSNVQDKESIFYSSSTEINEELIENLRAKPLQQDEDGEVCTRGTGFAAKFYNILRTKVNCMLVVKYVSEGDNTLDAKKLLSQLFDIVNIKSGDYTVLIPESWTQLNDTPVLGIF</sequence>
<protein>
    <recommendedName>
        <fullName evidence="1">Proteasome assembly chaperone 2</fullName>
    </recommendedName>
</protein>
<comment type="similarity">
    <text evidence="3">Belongs to the PSMG2 family.</text>
</comment>
<evidence type="ECO:0000313" key="4">
    <source>
        <dbReference type="Proteomes" id="UP000504635"/>
    </source>
</evidence>
<dbReference type="PANTHER" id="PTHR12970">
    <property type="entry name" value="PROTEASOME ASSEMBLY CHAPERONE 2"/>
    <property type="match status" value="1"/>
</dbReference>
<dbReference type="GeneID" id="115887433"/>
<dbReference type="InterPro" id="IPR016562">
    <property type="entry name" value="Proteasome_assmbl_chp_2_euk"/>
</dbReference>
<dbReference type="GO" id="GO:0005829">
    <property type="term" value="C:cytosol"/>
    <property type="evidence" value="ECO:0007669"/>
    <property type="project" value="TreeGrafter"/>
</dbReference>
<dbReference type="RefSeq" id="XP_030762720.1">
    <property type="nucleotide sequence ID" value="XM_030906860.1"/>
</dbReference>
<dbReference type="AlphaFoldDB" id="A0A6J2YIL9"/>
<name>A0A6J2YIL9_SITOR</name>
<accession>A0A6J2YIL9</accession>
<keyword evidence="2" id="KW-0143">Chaperone</keyword>
<dbReference type="KEGG" id="soy:115887433"/>
<reference evidence="5" key="1">
    <citation type="submission" date="2025-08" db="UniProtKB">
        <authorList>
            <consortium name="RefSeq"/>
        </authorList>
    </citation>
    <scope>IDENTIFICATION</scope>
    <source>
        <tissue evidence="5">Gonads</tissue>
    </source>
</reference>
<dbReference type="Pfam" id="PF09754">
    <property type="entry name" value="PAC2"/>
    <property type="match status" value="1"/>
</dbReference>
<keyword evidence="5" id="KW-0647">Proteasome</keyword>
<evidence type="ECO:0000256" key="1">
    <source>
        <dbReference type="ARBA" id="ARBA00019186"/>
    </source>
</evidence>
<organism evidence="4 5">
    <name type="scientific">Sitophilus oryzae</name>
    <name type="common">Rice weevil</name>
    <name type="synonym">Curculio oryzae</name>
    <dbReference type="NCBI Taxonomy" id="7048"/>
    <lineage>
        <taxon>Eukaryota</taxon>
        <taxon>Metazoa</taxon>
        <taxon>Ecdysozoa</taxon>
        <taxon>Arthropoda</taxon>
        <taxon>Hexapoda</taxon>
        <taxon>Insecta</taxon>
        <taxon>Pterygota</taxon>
        <taxon>Neoptera</taxon>
        <taxon>Endopterygota</taxon>
        <taxon>Coleoptera</taxon>
        <taxon>Polyphaga</taxon>
        <taxon>Cucujiformia</taxon>
        <taxon>Curculionidae</taxon>
        <taxon>Dryophthorinae</taxon>
        <taxon>Sitophilus</taxon>
    </lineage>
</organism>
<dbReference type="GO" id="GO:0005634">
    <property type="term" value="C:nucleus"/>
    <property type="evidence" value="ECO:0007669"/>
    <property type="project" value="TreeGrafter"/>
</dbReference>
<dbReference type="InterPro" id="IPR019151">
    <property type="entry name" value="Proteasome_assmbl_chaperone_2"/>
</dbReference>
<keyword evidence="4" id="KW-1185">Reference proteome</keyword>
<gene>
    <name evidence="5" type="primary">LOC115887433</name>
</gene>
<dbReference type="PANTHER" id="PTHR12970:SF1">
    <property type="entry name" value="PROTEASOME ASSEMBLY CHAPERONE 2"/>
    <property type="match status" value="1"/>
</dbReference>